<dbReference type="EMBL" id="GDKF01003731">
    <property type="protein sequence ID" value="JAT74891.1"/>
    <property type="molecule type" value="Transcribed_RNA"/>
</dbReference>
<dbReference type="AlphaFoldDB" id="A0A1D2A746"/>
<evidence type="ECO:0000313" key="2">
    <source>
        <dbReference type="EMBL" id="JAT74891.1"/>
    </source>
</evidence>
<feature type="compositionally biased region" description="Low complexity" evidence="1">
    <location>
        <begin position="1"/>
        <end position="11"/>
    </location>
</feature>
<feature type="compositionally biased region" description="Basic residues" evidence="1">
    <location>
        <begin position="12"/>
        <end position="27"/>
    </location>
</feature>
<accession>A0A1D2A746</accession>
<sequence>GGGQGAPPRGQPGHRARLRAHVRRGARAGRAALARAPAPGGEPAPVRRAAARAGGPGARSHAPARLQLQLPANARGQLPRAPLPAGHPGRAGGDLRGGAAHRRVRRARRRRALQLLPRRHRRARHAAHDAGRLLHPRRPAPRQHPGPAGDAGGARRGACHQRRALLAQGDGEASSHGPGAARGVAAPAAHGAAGCGDGHEPVAQGPHQHVRAVRRLLAPGRQQRGGLGAALLRRGADLPRPRRLPRGPGRAHGGGAHRAAPGRRVRGRRRGGAGGGAGHVPPACGEPAGAHLRHGGHHPGAGGVEPLAGPAPLHAGRGAAAAGRKARRAAGLAGHRGRLGDAGACAHLRRPAGHLPLRPGARHVLEGVARAAGRWRGARGSRGAALLGRGAGGRRRRGGTRCTWLEGSQPPSYPGASRKGLVNLERQTLRRPMQGNVAAPLRCMRTALPEAAARSWPPLPSRSAVSPVQILCLLCAKCQCTCCTAPPTPCQ</sequence>
<gene>
    <name evidence="2" type="ORF">g.57089</name>
</gene>
<feature type="region of interest" description="Disordered" evidence="1">
    <location>
        <begin position="219"/>
        <end position="339"/>
    </location>
</feature>
<evidence type="ECO:0000256" key="1">
    <source>
        <dbReference type="SAM" id="MobiDB-lite"/>
    </source>
</evidence>
<feature type="region of interest" description="Disordered" evidence="1">
    <location>
        <begin position="1"/>
        <end position="62"/>
    </location>
</feature>
<feature type="compositionally biased region" description="Low complexity" evidence="1">
    <location>
        <begin position="307"/>
        <end position="333"/>
    </location>
</feature>
<feature type="region of interest" description="Disordered" evidence="1">
    <location>
        <begin position="76"/>
        <end position="105"/>
    </location>
</feature>
<feature type="compositionally biased region" description="Low complexity" evidence="1">
    <location>
        <begin position="177"/>
        <end position="192"/>
    </location>
</feature>
<feature type="compositionally biased region" description="Basic residues" evidence="1">
    <location>
        <begin position="260"/>
        <end position="271"/>
    </location>
</feature>
<feature type="non-terminal residue" evidence="2">
    <location>
        <position position="1"/>
    </location>
</feature>
<feature type="compositionally biased region" description="Low complexity" evidence="1">
    <location>
        <begin position="28"/>
        <end position="62"/>
    </location>
</feature>
<reference evidence="2" key="1">
    <citation type="submission" date="2015-08" db="EMBL/GenBank/DDBJ databases">
        <authorList>
            <person name="Babu N.S."/>
            <person name="Beckwith C.J."/>
            <person name="Beseler K.G."/>
            <person name="Brison A."/>
            <person name="Carone J.V."/>
            <person name="Caskin T.P."/>
            <person name="Diamond M."/>
            <person name="Durham M.E."/>
            <person name="Foxe J.M."/>
            <person name="Go M."/>
            <person name="Henderson B.A."/>
            <person name="Jones I.B."/>
            <person name="McGettigan J.A."/>
            <person name="Micheletti S.J."/>
            <person name="Nasrallah M.E."/>
            <person name="Ortiz D."/>
            <person name="Piller C.R."/>
            <person name="Privatt S.R."/>
            <person name="Schneider S.L."/>
            <person name="Sharp S."/>
            <person name="Smith T.C."/>
            <person name="Stanton J.D."/>
            <person name="Ullery H.E."/>
            <person name="Wilson R.J."/>
            <person name="Serrano M.G."/>
            <person name="Buck G."/>
            <person name="Lee V."/>
            <person name="Wang Y."/>
            <person name="Carvalho R."/>
            <person name="Voegtly L."/>
            <person name="Shi R."/>
            <person name="Duckworth R."/>
            <person name="Johnson A."/>
            <person name="Loviza R."/>
            <person name="Walstead R."/>
            <person name="Shah Z."/>
            <person name="Kiflezghi M."/>
            <person name="Wade K."/>
            <person name="Ball S.L."/>
            <person name="Bradley K.W."/>
            <person name="Asai D.J."/>
            <person name="Bowman C.A."/>
            <person name="Russell D.A."/>
            <person name="Pope W.H."/>
            <person name="Jacobs-Sera D."/>
            <person name="Hendrix R.W."/>
            <person name="Hatfull G.F."/>
        </authorList>
    </citation>
    <scope>NUCLEOTIDE SEQUENCE</scope>
</reference>
<proteinExistence type="predicted"/>
<protein>
    <submittedName>
        <fullName evidence="2">Uncharacterized protein</fullName>
    </submittedName>
</protein>
<feature type="region of interest" description="Disordered" evidence="1">
    <location>
        <begin position="118"/>
        <end position="207"/>
    </location>
</feature>
<organism evidence="2">
    <name type="scientific">Auxenochlorella protothecoides</name>
    <name type="common">Green microalga</name>
    <name type="synonym">Chlorella protothecoides</name>
    <dbReference type="NCBI Taxonomy" id="3075"/>
    <lineage>
        <taxon>Eukaryota</taxon>
        <taxon>Viridiplantae</taxon>
        <taxon>Chlorophyta</taxon>
        <taxon>core chlorophytes</taxon>
        <taxon>Trebouxiophyceae</taxon>
        <taxon>Chlorellales</taxon>
        <taxon>Chlorellaceae</taxon>
        <taxon>Auxenochlorella</taxon>
    </lineage>
</organism>
<name>A0A1D2A746_AUXPR</name>